<keyword evidence="2" id="KW-1185">Reference proteome</keyword>
<name>A0ACB8H6G5_PSICU</name>
<dbReference type="Proteomes" id="UP000664032">
    <property type="component" value="Unassembled WGS sequence"/>
</dbReference>
<gene>
    <name evidence="1" type="ORF">JR316_0005346</name>
</gene>
<evidence type="ECO:0000313" key="2">
    <source>
        <dbReference type="Proteomes" id="UP000664032"/>
    </source>
</evidence>
<proteinExistence type="predicted"/>
<protein>
    <submittedName>
        <fullName evidence="1">Uncharacterized protein</fullName>
    </submittedName>
</protein>
<accession>A0ACB8H6G5</accession>
<reference evidence="1" key="1">
    <citation type="submission" date="2021-10" db="EMBL/GenBank/DDBJ databases">
        <title>Psilocybe cubensis genome.</title>
        <authorList>
            <person name="Mckernan K.J."/>
            <person name="Crawford S."/>
            <person name="Trippe A."/>
            <person name="Kane L.T."/>
            <person name="Mclaughlin S."/>
        </authorList>
    </citation>
    <scope>NUCLEOTIDE SEQUENCE</scope>
    <source>
        <strain evidence="1">MGC-MH-2018</strain>
    </source>
</reference>
<evidence type="ECO:0000313" key="1">
    <source>
        <dbReference type="EMBL" id="KAH9483242.1"/>
    </source>
</evidence>
<comment type="caution">
    <text evidence="1">The sequence shown here is derived from an EMBL/GenBank/DDBJ whole genome shotgun (WGS) entry which is preliminary data.</text>
</comment>
<organism evidence="1 2">
    <name type="scientific">Psilocybe cubensis</name>
    <name type="common">Psychedelic mushroom</name>
    <name type="synonym">Stropharia cubensis</name>
    <dbReference type="NCBI Taxonomy" id="181762"/>
    <lineage>
        <taxon>Eukaryota</taxon>
        <taxon>Fungi</taxon>
        <taxon>Dikarya</taxon>
        <taxon>Basidiomycota</taxon>
        <taxon>Agaricomycotina</taxon>
        <taxon>Agaricomycetes</taxon>
        <taxon>Agaricomycetidae</taxon>
        <taxon>Agaricales</taxon>
        <taxon>Agaricineae</taxon>
        <taxon>Strophariaceae</taxon>
        <taxon>Psilocybe</taxon>
    </lineage>
</organism>
<sequence>MNVFFMEVVITLRVLLEFGATGIFIHTMIAPSGCNFSPAAGAKDVSIYFFSAGAVLGQIVPVVSIVTGLIWRHRLGKSQTPLTSMLLNQALVVSMMIYNFFPQLRLGMHDGHAMLSWYNTLLSVATCRLLLQMWKLAADEREKNYPRRDALNRRSSIILTTVIMESHRQITDTTSTMPTYSITTPKNTRMK</sequence>
<dbReference type="EMBL" id="JAFIQS020000004">
    <property type="protein sequence ID" value="KAH9483242.1"/>
    <property type="molecule type" value="Genomic_DNA"/>
</dbReference>